<keyword evidence="3" id="KW-1185">Reference proteome</keyword>
<dbReference type="OrthoDB" id="4952043at2"/>
<dbReference type="Proteomes" id="UP000312512">
    <property type="component" value="Unassembled WGS sequence"/>
</dbReference>
<dbReference type="InterPro" id="IPR027395">
    <property type="entry name" value="WH_DNA-bd_dom"/>
</dbReference>
<dbReference type="InterPro" id="IPR036390">
    <property type="entry name" value="WH_DNA-bd_sf"/>
</dbReference>
<proteinExistence type="predicted"/>
<feature type="domain" description="Winged helix DNA-binding" evidence="1">
    <location>
        <begin position="23"/>
        <end position="100"/>
    </location>
</feature>
<dbReference type="CDD" id="cd00090">
    <property type="entry name" value="HTH_ARSR"/>
    <property type="match status" value="1"/>
</dbReference>
<dbReference type="PANTHER" id="PTHR37318:SF1">
    <property type="entry name" value="BSL7504 PROTEIN"/>
    <property type="match status" value="1"/>
</dbReference>
<dbReference type="SUPFAM" id="SSF46785">
    <property type="entry name" value="Winged helix' DNA-binding domain"/>
    <property type="match status" value="1"/>
</dbReference>
<comment type="caution">
    <text evidence="2">The sequence shown here is derived from an EMBL/GenBank/DDBJ whole genome shotgun (WGS) entry which is preliminary data.</text>
</comment>
<evidence type="ECO:0000259" key="1">
    <source>
        <dbReference type="Pfam" id="PF13601"/>
    </source>
</evidence>
<evidence type="ECO:0000313" key="3">
    <source>
        <dbReference type="Proteomes" id="UP000312512"/>
    </source>
</evidence>
<accession>A0A5C4UVW6</accession>
<dbReference type="InterPro" id="IPR036388">
    <property type="entry name" value="WH-like_DNA-bd_sf"/>
</dbReference>
<gene>
    <name evidence="2" type="ORF">FH608_050060</name>
</gene>
<protein>
    <submittedName>
        <fullName evidence="2">Helix-turn-helix domain-containing protein</fullName>
    </submittedName>
</protein>
<sequence>MSPVSEPYQELANLDKLVHEPARLAITAALESCREADFLYLQRVTGLSPGNLSSHLTKLENGGIVQVRKELAGKRTETWIQLTTKGRAAVMEHWRRLERLRPRGGPGRPSRYSVD</sequence>
<dbReference type="InterPro" id="IPR011991">
    <property type="entry name" value="ArsR-like_HTH"/>
</dbReference>
<organism evidence="2 3">
    <name type="scientific">Nonomuraea phyllanthi</name>
    <dbReference type="NCBI Taxonomy" id="2219224"/>
    <lineage>
        <taxon>Bacteria</taxon>
        <taxon>Bacillati</taxon>
        <taxon>Actinomycetota</taxon>
        <taxon>Actinomycetes</taxon>
        <taxon>Streptosporangiales</taxon>
        <taxon>Streptosporangiaceae</taxon>
        <taxon>Nonomuraea</taxon>
    </lineage>
</organism>
<dbReference type="EMBL" id="VDLX02000040">
    <property type="protein sequence ID" value="KAB8182650.1"/>
    <property type="molecule type" value="Genomic_DNA"/>
</dbReference>
<evidence type="ECO:0000313" key="2">
    <source>
        <dbReference type="EMBL" id="KAB8182650.1"/>
    </source>
</evidence>
<reference evidence="2 3" key="1">
    <citation type="submission" date="2019-10" db="EMBL/GenBank/DDBJ databases">
        <title>Nonomuraea sp. nov., isolated from Phyllanthus amarus.</title>
        <authorList>
            <person name="Klykleung N."/>
            <person name="Tanasupawat S."/>
        </authorList>
    </citation>
    <scope>NUCLEOTIDE SEQUENCE [LARGE SCALE GENOMIC DNA]</scope>
    <source>
        <strain evidence="2 3">PA1-10</strain>
    </source>
</reference>
<dbReference type="Gene3D" id="1.10.10.10">
    <property type="entry name" value="Winged helix-like DNA-binding domain superfamily/Winged helix DNA-binding domain"/>
    <property type="match status" value="1"/>
</dbReference>
<dbReference type="Pfam" id="PF13601">
    <property type="entry name" value="HTH_34"/>
    <property type="match status" value="1"/>
</dbReference>
<name>A0A5C4UVW6_9ACTN</name>
<dbReference type="PANTHER" id="PTHR37318">
    <property type="entry name" value="BSL7504 PROTEIN"/>
    <property type="match status" value="1"/>
</dbReference>
<dbReference type="AlphaFoldDB" id="A0A5C4UVW6"/>